<proteinExistence type="predicted"/>
<accession>A0A2W5KH57</accession>
<dbReference type="GO" id="GO:0016989">
    <property type="term" value="F:sigma factor antagonist activity"/>
    <property type="evidence" value="ECO:0007669"/>
    <property type="project" value="InterPro"/>
</dbReference>
<dbReference type="CDD" id="cd16328">
    <property type="entry name" value="RseA_N"/>
    <property type="match status" value="1"/>
</dbReference>
<organism evidence="2 3">
    <name type="scientific">Rhodanobacter denitrificans</name>
    <dbReference type="NCBI Taxonomy" id="666685"/>
    <lineage>
        <taxon>Bacteria</taxon>
        <taxon>Pseudomonadati</taxon>
        <taxon>Pseudomonadota</taxon>
        <taxon>Gammaproteobacteria</taxon>
        <taxon>Lysobacterales</taxon>
        <taxon>Rhodanobacteraceae</taxon>
        <taxon>Rhodanobacter</taxon>
    </lineage>
</organism>
<dbReference type="InterPro" id="IPR052383">
    <property type="entry name" value="Anti-sigma-E_RseA-like"/>
</dbReference>
<gene>
    <name evidence="2" type="ORF">DI564_06660</name>
</gene>
<sequence length="219" mass="23155">MSHDYREPLSALMDGELRRDESRFLLKRLERDAELGAVWARYHVARQVLRRQDVHALRPDFAAGVFARIEAENVQPARRGANWVRWASGGAVAASVAVAALVLTPPVVDTADTAPASQPRMATARSGGAPVAAAPASVSTLPQEVRALPGPLVVPVQPASATLGDGDWAQPAAALDPRLQSYLIRHYQAVGAAGQSAVVPYVLLSTPAQSPAPADAPKR</sequence>
<dbReference type="PANTHER" id="PTHR38104:SF1">
    <property type="entry name" value="ANTI-SIGMA-E FACTOR RSEA"/>
    <property type="match status" value="1"/>
</dbReference>
<dbReference type="Pfam" id="PF03872">
    <property type="entry name" value="RseA_N"/>
    <property type="match status" value="1"/>
</dbReference>
<reference evidence="2 3" key="1">
    <citation type="submission" date="2017-08" db="EMBL/GenBank/DDBJ databases">
        <title>Infants hospitalized years apart are colonized by the same room-sourced microbial strains.</title>
        <authorList>
            <person name="Brooks B."/>
            <person name="Olm M.R."/>
            <person name="Firek B.A."/>
            <person name="Baker R."/>
            <person name="Thomas B.C."/>
            <person name="Morowitz M.J."/>
            <person name="Banfield J.F."/>
        </authorList>
    </citation>
    <scope>NUCLEOTIDE SEQUENCE [LARGE SCALE GENOMIC DNA]</scope>
    <source>
        <strain evidence="2">S2_005_003_R2_42</strain>
    </source>
</reference>
<dbReference type="Proteomes" id="UP000249046">
    <property type="component" value="Unassembled WGS sequence"/>
</dbReference>
<name>A0A2W5KH57_9GAMM</name>
<dbReference type="EMBL" id="QFPO01000005">
    <property type="protein sequence ID" value="PZQ16312.1"/>
    <property type="molecule type" value="Genomic_DNA"/>
</dbReference>
<feature type="domain" description="Anti sigma-E protein RseA N-terminal" evidence="1">
    <location>
        <begin position="6"/>
        <end position="80"/>
    </location>
</feature>
<comment type="caution">
    <text evidence="2">The sequence shown here is derived from an EMBL/GenBank/DDBJ whole genome shotgun (WGS) entry which is preliminary data.</text>
</comment>
<evidence type="ECO:0000313" key="2">
    <source>
        <dbReference type="EMBL" id="PZQ16312.1"/>
    </source>
</evidence>
<evidence type="ECO:0000259" key="1">
    <source>
        <dbReference type="Pfam" id="PF03872"/>
    </source>
</evidence>
<dbReference type="InterPro" id="IPR036147">
    <property type="entry name" value="Anti-sigma_E_RseA_N_sf"/>
</dbReference>
<evidence type="ECO:0000313" key="3">
    <source>
        <dbReference type="Proteomes" id="UP000249046"/>
    </source>
</evidence>
<dbReference type="Gene3D" id="1.10.10.880">
    <property type="entry name" value="Anti sigma-E protein RseA, N-terminal domain"/>
    <property type="match status" value="1"/>
</dbReference>
<protein>
    <submittedName>
        <fullName evidence="2">Anti-anti-sigma factor</fullName>
    </submittedName>
</protein>
<dbReference type="PANTHER" id="PTHR38104">
    <property type="match status" value="1"/>
</dbReference>
<dbReference type="SUPFAM" id="SSF89069">
    <property type="entry name" value="N-terminal, cytoplasmic domain of anti-sigmaE factor RseA"/>
    <property type="match status" value="1"/>
</dbReference>
<dbReference type="AlphaFoldDB" id="A0A2W5KH57"/>
<dbReference type="InterPro" id="IPR005572">
    <property type="entry name" value="Anti-sigma_E_RseA_N"/>
</dbReference>